<feature type="transmembrane region" description="Helical" evidence="3">
    <location>
        <begin position="45"/>
        <end position="62"/>
    </location>
</feature>
<feature type="region of interest" description="Disordered" evidence="2">
    <location>
        <begin position="1"/>
        <end position="25"/>
    </location>
</feature>
<evidence type="ECO:0000256" key="3">
    <source>
        <dbReference type="SAM" id="Phobius"/>
    </source>
</evidence>
<dbReference type="PANTHER" id="PTHR33365:SF7">
    <property type="entry name" value="TAT PATHWAY SIGNAL SEQUENCE"/>
    <property type="match status" value="1"/>
</dbReference>
<protein>
    <recommendedName>
        <fullName evidence="6">Tat pathway signal sequence</fullName>
    </recommendedName>
</protein>
<dbReference type="AlphaFoldDB" id="A0A2V5JFJ2"/>
<gene>
    <name evidence="4" type="ORF">BP00DRAFT_492658</name>
</gene>
<name>A0A2V5JFJ2_9EURO</name>
<evidence type="ECO:0000313" key="5">
    <source>
        <dbReference type="Proteomes" id="UP000248817"/>
    </source>
</evidence>
<evidence type="ECO:0000313" key="4">
    <source>
        <dbReference type="EMBL" id="PYI34946.1"/>
    </source>
</evidence>
<dbReference type="EMBL" id="KZ825472">
    <property type="protein sequence ID" value="PYI34946.1"/>
    <property type="molecule type" value="Genomic_DNA"/>
</dbReference>
<dbReference type="Proteomes" id="UP000248817">
    <property type="component" value="Unassembled WGS sequence"/>
</dbReference>
<dbReference type="InterPro" id="IPR021765">
    <property type="entry name" value="UstYa-like"/>
</dbReference>
<dbReference type="GO" id="GO:0043386">
    <property type="term" value="P:mycotoxin biosynthetic process"/>
    <property type="evidence" value="ECO:0007669"/>
    <property type="project" value="InterPro"/>
</dbReference>
<keyword evidence="3" id="KW-1133">Transmembrane helix</keyword>
<evidence type="ECO:0008006" key="6">
    <source>
        <dbReference type="Google" id="ProtNLM"/>
    </source>
</evidence>
<organism evidence="4 5">
    <name type="scientific">Aspergillus indologenus CBS 114.80</name>
    <dbReference type="NCBI Taxonomy" id="1450541"/>
    <lineage>
        <taxon>Eukaryota</taxon>
        <taxon>Fungi</taxon>
        <taxon>Dikarya</taxon>
        <taxon>Ascomycota</taxon>
        <taxon>Pezizomycotina</taxon>
        <taxon>Eurotiomycetes</taxon>
        <taxon>Eurotiomycetidae</taxon>
        <taxon>Eurotiales</taxon>
        <taxon>Aspergillaceae</taxon>
        <taxon>Aspergillus</taxon>
        <taxon>Aspergillus subgen. Circumdati</taxon>
    </lineage>
</organism>
<keyword evidence="3" id="KW-0812">Transmembrane</keyword>
<keyword evidence="3" id="KW-0472">Membrane</keyword>
<evidence type="ECO:0000256" key="2">
    <source>
        <dbReference type="SAM" id="MobiDB-lite"/>
    </source>
</evidence>
<accession>A0A2V5JFJ2</accession>
<proteinExistence type="inferred from homology"/>
<dbReference type="Pfam" id="PF11807">
    <property type="entry name" value="UstYa"/>
    <property type="match status" value="1"/>
</dbReference>
<reference evidence="4 5" key="1">
    <citation type="submission" date="2018-02" db="EMBL/GenBank/DDBJ databases">
        <title>The genomes of Aspergillus section Nigri reveals drivers in fungal speciation.</title>
        <authorList>
            <consortium name="DOE Joint Genome Institute"/>
            <person name="Vesth T.C."/>
            <person name="Nybo J."/>
            <person name="Theobald S."/>
            <person name="Brandl J."/>
            <person name="Frisvad J.C."/>
            <person name="Nielsen K.F."/>
            <person name="Lyhne E.K."/>
            <person name="Kogle M.E."/>
            <person name="Kuo A."/>
            <person name="Riley R."/>
            <person name="Clum A."/>
            <person name="Nolan M."/>
            <person name="Lipzen A."/>
            <person name="Salamov A."/>
            <person name="Henrissat B."/>
            <person name="Wiebenga A."/>
            <person name="De vries R.P."/>
            <person name="Grigoriev I.V."/>
            <person name="Mortensen U.H."/>
            <person name="Andersen M.R."/>
            <person name="Baker S.E."/>
        </authorList>
    </citation>
    <scope>NUCLEOTIDE SEQUENCE [LARGE SCALE GENOMIC DNA]</scope>
    <source>
        <strain evidence="4 5">CBS 114.80</strain>
    </source>
</reference>
<keyword evidence="5" id="KW-1185">Reference proteome</keyword>
<evidence type="ECO:0000256" key="1">
    <source>
        <dbReference type="ARBA" id="ARBA00035112"/>
    </source>
</evidence>
<sequence length="290" mass="34540">MISDTKTPEAMPLVDEESPKTSDDVDDYHSPFIQKTWLSRNWRSVLFNCSTTFLFTVAFIFNHQHYSCKPERPHSMIYTPTSNYLEYQTIEMDTSGRHLNEYMNIHRTPEVDKAWHDLMEFNNVRLTKEELFEMNQTSVALGDGGYLAMPTVYHELHCLKQIRWAYHREEYMDNWSKQDLVDLNAHVEHCIDILRQTIMCRADTSMITYWWTDVSRVPETDFFGYHQCVNWDRLQEWFKERYVNIYEAGVLNHPKYGQTYPGGHRLVEDDQGRVPETLPFVPYQGPKHFD</sequence>
<dbReference type="PANTHER" id="PTHR33365">
    <property type="entry name" value="YALI0B05434P"/>
    <property type="match status" value="1"/>
</dbReference>
<comment type="similarity">
    <text evidence="1">Belongs to the ustYa family.</text>
</comment>